<name>A0ABY9MAI6_9BURK</name>
<geneLocation type="plasmid" evidence="2 3">
    <name>unnamed</name>
</geneLocation>
<feature type="signal peptide" evidence="1">
    <location>
        <begin position="1"/>
        <end position="26"/>
    </location>
</feature>
<dbReference type="EMBL" id="CP132977">
    <property type="protein sequence ID" value="WMD24037.1"/>
    <property type="molecule type" value="Genomic_DNA"/>
</dbReference>
<gene>
    <name evidence="2" type="ORF">RAS12_30870</name>
</gene>
<evidence type="ECO:0000313" key="3">
    <source>
        <dbReference type="Proteomes" id="UP001234798"/>
    </source>
</evidence>
<evidence type="ECO:0000256" key="1">
    <source>
        <dbReference type="SAM" id="SignalP"/>
    </source>
</evidence>
<accession>A0ABY9MAI6</accession>
<protein>
    <submittedName>
        <fullName evidence="2">Uncharacterized protein</fullName>
    </submittedName>
</protein>
<keyword evidence="1" id="KW-0732">Signal</keyword>
<organism evidence="2 3">
    <name type="scientific">Achromobacter seleniivolatilans</name>
    <dbReference type="NCBI Taxonomy" id="3047478"/>
    <lineage>
        <taxon>Bacteria</taxon>
        <taxon>Pseudomonadati</taxon>
        <taxon>Pseudomonadota</taxon>
        <taxon>Betaproteobacteria</taxon>
        <taxon>Burkholderiales</taxon>
        <taxon>Alcaligenaceae</taxon>
        <taxon>Achromobacter</taxon>
    </lineage>
</organism>
<reference evidence="2 3" key="1">
    <citation type="submission" date="2023-08" db="EMBL/GenBank/DDBJ databases">
        <title>Achromobacter seleniivolatilans sp. nov., isolated from seleniferous soil.</title>
        <authorList>
            <person name="Zhang S."/>
            <person name="Li K."/>
            <person name="Peng J."/>
            <person name="Zhao Q."/>
            <person name="Wang H."/>
            <person name="Guo Y."/>
        </authorList>
    </citation>
    <scope>NUCLEOTIDE SEQUENCE [LARGE SCALE GENOMIC DNA]</scope>
    <source>
        <strain evidence="2 3">R39</strain>
        <plasmid evidence="2 3">unnamed</plasmid>
    </source>
</reference>
<proteinExistence type="predicted"/>
<feature type="chain" id="PRO_5045427042" evidence="1">
    <location>
        <begin position="27"/>
        <end position="179"/>
    </location>
</feature>
<sequence length="179" mass="19142">MKIDRNFCGFAGAAIVILAAPMAVSAAPEASQISLVFERVSPSNDQLTNPLRDPGKPARVSLAVPVDGAETPFRDTTTMTSGYVSECTKPVSVDVRPLETGLTLGVSVIESNPSGTIVKIQGIETTVVAMDDLRGPDDCLIKLPRVTTDYFSMTTHLPLNDTPVQLTKTWSVRAKPLSR</sequence>
<evidence type="ECO:0000313" key="2">
    <source>
        <dbReference type="EMBL" id="WMD24037.1"/>
    </source>
</evidence>
<dbReference type="RefSeq" id="WP_306952043.1">
    <property type="nucleotide sequence ID" value="NZ_CP132977.1"/>
</dbReference>
<keyword evidence="2" id="KW-0614">Plasmid</keyword>
<dbReference type="Proteomes" id="UP001234798">
    <property type="component" value="Plasmid unnamed"/>
</dbReference>
<keyword evidence="3" id="KW-1185">Reference proteome</keyword>